<proteinExistence type="predicted"/>
<sequence length="67" mass="7916">MTFQFIVEYIDPKEAALPFDFNYSDQEYDDYINGGFIHSKRVRAKNGGQAIKRFAAKYPEYEVIGWR</sequence>
<name>A0A8S5VI36_9CAUD</name>
<dbReference type="EMBL" id="BK016270">
    <property type="protein sequence ID" value="DAG06434.1"/>
    <property type="molecule type" value="Genomic_DNA"/>
</dbReference>
<accession>A0A8S5VI36</accession>
<organism evidence="1">
    <name type="scientific">Siphoviridae sp. cthu813</name>
    <dbReference type="NCBI Taxonomy" id="2825618"/>
    <lineage>
        <taxon>Viruses</taxon>
        <taxon>Duplodnaviria</taxon>
        <taxon>Heunggongvirae</taxon>
        <taxon>Uroviricota</taxon>
        <taxon>Caudoviricetes</taxon>
    </lineage>
</organism>
<evidence type="ECO:0000313" key="1">
    <source>
        <dbReference type="EMBL" id="DAG06434.1"/>
    </source>
</evidence>
<reference evidence="1" key="1">
    <citation type="journal article" date="2021" name="Proc. Natl. Acad. Sci. U.S.A.">
        <title>A Catalog of Tens of Thousands of Viruses from Human Metagenomes Reveals Hidden Associations with Chronic Diseases.</title>
        <authorList>
            <person name="Tisza M.J."/>
            <person name="Buck C.B."/>
        </authorList>
    </citation>
    <scope>NUCLEOTIDE SEQUENCE</scope>
    <source>
        <strain evidence="1">Cthu813</strain>
    </source>
</reference>
<protein>
    <submittedName>
        <fullName evidence="1">Uncharacterized protein</fullName>
    </submittedName>
</protein>